<keyword evidence="2" id="KW-1185">Reference proteome</keyword>
<organism evidence="1 2">
    <name type="scientific">Clunio marinus</name>
    <dbReference type="NCBI Taxonomy" id="568069"/>
    <lineage>
        <taxon>Eukaryota</taxon>
        <taxon>Metazoa</taxon>
        <taxon>Ecdysozoa</taxon>
        <taxon>Arthropoda</taxon>
        <taxon>Hexapoda</taxon>
        <taxon>Insecta</taxon>
        <taxon>Pterygota</taxon>
        <taxon>Neoptera</taxon>
        <taxon>Endopterygota</taxon>
        <taxon>Diptera</taxon>
        <taxon>Nematocera</taxon>
        <taxon>Chironomoidea</taxon>
        <taxon>Chironomidae</taxon>
        <taxon>Clunio</taxon>
    </lineage>
</organism>
<sequence length="60" mass="7007">MAYLWVSVQEQIKTLEKQYALSGCKARRSIDYFANRIRHIHSHEAIWGHCPVITSLHIVT</sequence>
<dbReference type="Proteomes" id="UP000183832">
    <property type="component" value="Unassembled WGS sequence"/>
</dbReference>
<proteinExistence type="predicted"/>
<evidence type="ECO:0000313" key="1">
    <source>
        <dbReference type="EMBL" id="CRK91581.1"/>
    </source>
</evidence>
<dbReference type="AlphaFoldDB" id="A0A1J1HUA2"/>
<evidence type="ECO:0000313" key="2">
    <source>
        <dbReference type="Proteomes" id="UP000183832"/>
    </source>
</evidence>
<name>A0A1J1HUA2_9DIPT</name>
<accession>A0A1J1HUA2</accession>
<reference evidence="1 2" key="1">
    <citation type="submission" date="2015-04" db="EMBL/GenBank/DDBJ databases">
        <authorList>
            <person name="Syromyatnikov M.Y."/>
            <person name="Popov V.N."/>
        </authorList>
    </citation>
    <scope>NUCLEOTIDE SEQUENCE [LARGE SCALE GENOMIC DNA]</scope>
</reference>
<protein>
    <submittedName>
        <fullName evidence="1">CLUMA_CG005235, isoform A</fullName>
    </submittedName>
</protein>
<dbReference type="EMBL" id="CVRI01000021">
    <property type="protein sequence ID" value="CRK91581.1"/>
    <property type="molecule type" value="Genomic_DNA"/>
</dbReference>
<gene>
    <name evidence="1" type="ORF">CLUMA_CG005235</name>
</gene>